<dbReference type="PROSITE" id="PS50043">
    <property type="entry name" value="HTH_LUXR_2"/>
    <property type="match status" value="1"/>
</dbReference>
<keyword evidence="7" id="KW-1185">Reference proteome</keyword>
<dbReference type="SUPFAM" id="SSF46894">
    <property type="entry name" value="C-terminal effector domain of the bipartite response regulators"/>
    <property type="match status" value="1"/>
</dbReference>
<dbReference type="Gene3D" id="1.10.10.10">
    <property type="entry name" value="Winged helix-like DNA-binding domain superfamily/Winged helix DNA-binding domain"/>
    <property type="match status" value="1"/>
</dbReference>
<comment type="caution">
    <text evidence="6">The sequence shown here is derived from an EMBL/GenBank/DDBJ whole genome shotgun (WGS) entry which is preliminary data.</text>
</comment>
<organism evidence="6 7">
    <name type="scientific">Streptococcus ratti FA-1 = DSM 20564</name>
    <dbReference type="NCBI Taxonomy" id="699248"/>
    <lineage>
        <taxon>Bacteria</taxon>
        <taxon>Bacillati</taxon>
        <taxon>Bacillota</taxon>
        <taxon>Bacilli</taxon>
        <taxon>Lactobacillales</taxon>
        <taxon>Streptococcaceae</taxon>
        <taxon>Streptococcus</taxon>
    </lineage>
</organism>
<feature type="domain" description="HTH luxR-type" evidence="5">
    <location>
        <begin position="249"/>
        <end position="314"/>
    </location>
</feature>
<evidence type="ECO:0000259" key="5">
    <source>
        <dbReference type="PROSITE" id="PS50043"/>
    </source>
</evidence>
<feature type="transmembrane region" description="Helical" evidence="4">
    <location>
        <begin position="131"/>
        <end position="153"/>
    </location>
</feature>
<accession>A0ABN0GVQ5</accession>
<feature type="transmembrane region" description="Helical" evidence="4">
    <location>
        <begin position="39"/>
        <end position="59"/>
    </location>
</feature>
<keyword evidence="4" id="KW-0812">Transmembrane</keyword>
<evidence type="ECO:0000256" key="2">
    <source>
        <dbReference type="ARBA" id="ARBA00023125"/>
    </source>
</evidence>
<keyword evidence="1" id="KW-0805">Transcription regulation</keyword>
<evidence type="ECO:0000256" key="1">
    <source>
        <dbReference type="ARBA" id="ARBA00023015"/>
    </source>
</evidence>
<gene>
    <name evidence="6" type="ORF">SRA_08666</name>
</gene>
<dbReference type="PRINTS" id="PR00038">
    <property type="entry name" value="HTHLUXR"/>
</dbReference>
<sequence>MKTELVYIYNLLLMMFYAVTMAFSVSFFIREKNKKRKSLYLVTSLYVLFFILDNSIISMTEIISSFASNYNSSFQGTSFIKTTIFLVNNFCQLWIVHYVSKSKIPWWEYLILLAVFLFMLLPSLPNTATKVYLYYLPNQLLLFYTGFIAFLNIKNKNLATLNKKYLRWMATLAIIASLAILIEDTFVIFTVDQYSIFNTKIMNRNVSEDLFSITVCWLLLYYFLKDYPILEKRIQHLQSDTSSKNTSQAFFDHYHLTEREQEICQLLLEHKQNQEIAKELYLSVGTVKTHIHNIYIKMAVNKREQFFSLYKDYLADYS</sequence>
<feature type="transmembrane region" description="Helical" evidence="4">
    <location>
        <begin position="79"/>
        <end position="99"/>
    </location>
</feature>
<keyword evidence="3" id="KW-0804">Transcription</keyword>
<evidence type="ECO:0000313" key="6">
    <source>
        <dbReference type="EMBL" id="EJN94597.1"/>
    </source>
</evidence>
<keyword evidence="4" id="KW-1133">Transmembrane helix</keyword>
<evidence type="ECO:0000256" key="3">
    <source>
        <dbReference type="ARBA" id="ARBA00023163"/>
    </source>
</evidence>
<protein>
    <submittedName>
        <fullName evidence="6">Transcriptional regulator</fullName>
    </submittedName>
</protein>
<name>A0ABN0GVQ5_STRRT</name>
<dbReference type="SMART" id="SM00421">
    <property type="entry name" value="HTH_LUXR"/>
    <property type="match status" value="1"/>
</dbReference>
<dbReference type="Proteomes" id="UP000007815">
    <property type="component" value="Unassembled WGS sequence"/>
</dbReference>
<dbReference type="InterPro" id="IPR016032">
    <property type="entry name" value="Sig_transdc_resp-reg_C-effctor"/>
</dbReference>
<keyword evidence="4" id="KW-0472">Membrane</keyword>
<reference evidence="6 7" key="1">
    <citation type="submission" date="2009-12" db="EMBL/GenBank/DDBJ databases">
        <authorList>
            <person name="Lefebure T."/>
            <person name="Cornejo O.E."/>
            <person name="Pavinski Bitar P.D."/>
            <person name="Lang P."/>
            <person name="Stanhope M.J."/>
        </authorList>
    </citation>
    <scope>NUCLEOTIDE SEQUENCE [LARGE SCALE GENOMIC DNA]</scope>
    <source>
        <strain evidence="6 7">FA-1</strain>
    </source>
</reference>
<feature type="transmembrane region" description="Helical" evidence="4">
    <location>
        <begin position="165"/>
        <end position="189"/>
    </location>
</feature>
<keyword evidence="2" id="KW-0238">DNA-binding</keyword>
<dbReference type="InterPro" id="IPR000792">
    <property type="entry name" value="Tscrpt_reg_LuxR_C"/>
</dbReference>
<feature type="transmembrane region" description="Helical" evidence="4">
    <location>
        <begin position="209"/>
        <end position="224"/>
    </location>
</feature>
<dbReference type="EMBL" id="AJTZ01000005">
    <property type="protein sequence ID" value="EJN94597.1"/>
    <property type="molecule type" value="Genomic_DNA"/>
</dbReference>
<dbReference type="PANTHER" id="PTHR44688">
    <property type="entry name" value="DNA-BINDING TRANSCRIPTIONAL ACTIVATOR DEVR_DOSR"/>
    <property type="match status" value="1"/>
</dbReference>
<evidence type="ECO:0000313" key="7">
    <source>
        <dbReference type="Proteomes" id="UP000007815"/>
    </source>
</evidence>
<dbReference type="CDD" id="cd06170">
    <property type="entry name" value="LuxR_C_like"/>
    <property type="match status" value="1"/>
</dbReference>
<proteinExistence type="predicted"/>
<feature type="transmembrane region" description="Helical" evidence="4">
    <location>
        <begin position="106"/>
        <end position="125"/>
    </location>
</feature>
<dbReference type="InterPro" id="IPR036388">
    <property type="entry name" value="WH-like_DNA-bd_sf"/>
</dbReference>
<dbReference type="RefSeq" id="WP_003089755.1">
    <property type="nucleotide sequence ID" value="NZ_AJTZ01000005.1"/>
</dbReference>
<dbReference type="Pfam" id="PF00196">
    <property type="entry name" value="GerE"/>
    <property type="match status" value="1"/>
</dbReference>
<feature type="transmembrane region" description="Helical" evidence="4">
    <location>
        <begin position="6"/>
        <end position="27"/>
    </location>
</feature>
<dbReference type="PANTHER" id="PTHR44688:SF16">
    <property type="entry name" value="DNA-BINDING TRANSCRIPTIONAL ACTIVATOR DEVR_DOSR"/>
    <property type="match status" value="1"/>
</dbReference>
<evidence type="ECO:0000256" key="4">
    <source>
        <dbReference type="SAM" id="Phobius"/>
    </source>
</evidence>